<evidence type="ECO:0000256" key="4">
    <source>
        <dbReference type="ARBA" id="ARBA00022898"/>
    </source>
</evidence>
<proteinExistence type="inferred from homology"/>
<dbReference type="Pfam" id="PF03711">
    <property type="entry name" value="OKR_DC_1_C"/>
    <property type="match status" value="1"/>
</dbReference>
<organism evidence="8 9">
    <name type="scientific">Velocimicrobium porci</name>
    <dbReference type="NCBI Taxonomy" id="2606634"/>
    <lineage>
        <taxon>Bacteria</taxon>
        <taxon>Bacillati</taxon>
        <taxon>Bacillota</taxon>
        <taxon>Clostridia</taxon>
        <taxon>Lachnospirales</taxon>
        <taxon>Lachnospiraceae</taxon>
        <taxon>Velocimicrobium</taxon>
    </lineage>
</organism>
<evidence type="ECO:0000313" key="8">
    <source>
        <dbReference type="EMBL" id="MSS64806.1"/>
    </source>
</evidence>
<dbReference type="Pfam" id="PF01276">
    <property type="entry name" value="OKR_DC_1"/>
    <property type="match status" value="1"/>
</dbReference>
<evidence type="ECO:0000259" key="7">
    <source>
        <dbReference type="Pfam" id="PF03711"/>
    </source>
</evidence>
<accession>A0A6L5Y0Z4</accession>
<evidence type="ECO:0000256" key="1">
    <source>
        <dbReference type="ARBA" id="ARBA00001933"/>
    </source>
</evidence>
<dbReference type="Gene3D" id="3.90.100.10">
    <property type="entry name" value="Orn/Lys/Arg decarboxylase, C-terminal domain"/>
    <property type="match status" value="1"/>
</dbReference>
<dbReference type="AlphaFoldDB" id="A0A6L5Y0Z4"/>
<evidence type="ECO:0000256" key="3">
    <source>
        <dbReference type="ARBA" id="ARBA00022793"/>
    </source>
</evidence>
<gene>
    <name evidence="8" type="ORF">FYJ58_13165</name>
</gene>
<dbReference type="Proteomes" id="UP000482209">
    <property type="component" value="Unassembled WGS sequence"/>
</dbReference>
<dbReference type="InterPro" id="IPR015424">
    <property type="entry name" value="PyrdxlP-dep_Trfase"/>
</dbReference>
<dbReference type="GO" id="GO:0016831">
    <property type="term" value="F:carboxy-lyase activity"/>
    <property type="evidence" value="ECO:0007669"/>
    <property type="project" value="UniProtKB-KW"/>
</dbReference>
<dbReference type="EMBL" id="VUMT01000030">
    <property type="protein sequence ID" value="MSS64806.1"/>
    <property type="molecule type" value="Genomic_DNA"/>
</dbReference>
<feature type="domain" description="Orn/Lys/Arg decarboxylases family 1 pyridoxal-P attachment site" evidence="6">
    <location>
        <begin position="4"/>
        <end position="298"/>
    </location>
</feature>
<evidence type="ECO:0000313" key="9">
    <source>
        <dbReference type="Proteomes" id="UP000482209"/>
    </source>
</evidence>
<dbReference type="SUPFAM" id="SSF53383">
    <property type="entry name" value="PLP-dependent transferases"/>
    <property type="match status" value="1"/>
</dbReference>
<evidence type="ECO:0000256" key="5">
    <source>
        <dbReference type="ARBA" id="ARBA00023239"/>
    </source>
</evidence>
<keyword evidence="8" id="KW-0032">Aminotransferase</keyword>
<keyword evidence="4" id="KW-0663">Pyridoxal phosphate</keyword>
<dbReference type="InterPro" id="IPR015421">
    <property type="entry name" value="PyrdxlP-dep_Trfase_major"/>
</dbReference>
<keyword evidence="9" id="KW-1185">Reference proteome</keyword>
<dbReference type="InterPro" id="IPR008286">
    <property type="entry name" value="Prn/Lys/Arg_de-COase_C"/>
</dbReference>
<dbReference type="InterPro" id="IPR036633">
    <property type="entry name" value="Prn/Lys/Arg_de-COase_C_sf"/>
</dbReference>
<evidence type="ECO:0000259" key="6">
    <source>
        <dbReference type="Pfam" id="PF01276"/>
    </source>
</evidence>
<dbReference type="RefSeq" id="WP_154520191.1">
    <property type="nucleotide sequence ID" value="NZ_VUMT01000030.1"/>
</dbReference>
<sequence length="468" mass="53338">MAKLYETLVQYGNGEVYPFHMPGHKRNTKLMDMVNPYSIDITEIDGFDDMHCPEGIIKESMEHTAKLYGAKKTFFCVNGSTGGILAGISACSRHKGKILLARNCHKSVYNAVLLNELKPIYIYPQLVENWGVNSQITPQNVEELLITNPDVWIVVITSPTYEGIVSDIEGIAEVTHRYGIPLLVDEAHGAHFGFHPAFPKSSIELGADIVIQSVHKTLPCFTQTALVQVNSDLIDMERLSQYVSIYQTTSPSYLFMAGIDRCMNLLEQNCTELFDCYVKRLDWFYDRCRNLKHIELLQADRKEKDYGKLVISVKNTDMTGPMLYDILLENYKLQMEMVSDHYVIAMTSIADTEEGFERLWLALEEIDSTLLKQTNQNFFPKLEQPEVILTPYEAGERQGEIILFSDSAGRISKEYAYLYPPGIPILVPGEKIEKKTIERIFDYKKNGLQIKGLRDSKTQQIEVVKEED</sequence>
<dbReference type="Gene3D" id="3.40.640.10">
    <property type="entry name" value="Type I PLP-dependent aspartate aminotransferase-like (Major domain)"/>
    <property type="match status" value="1"/>
</dbReference>
<reference evidence="8 9" key="1">
    <citation type="submission" date="2019-08" db="EMBL/GenBank/DDBJ databases">
        <title>In-depth cultivation of the pig gut microbiome towards novel bacterial diversity and tailored functional studies.</title>
        <authorList>
            <person name="Wylensek D."/>
            <person name="Hitch T.C.A."/>
            <person name="Clavel T."/>
        </authorList>
    </citation>
    <scope>NUCLEOTIDE SEQUENCE [LARGE SCALE GENOMIC DNA]</scope>
    <source>
        <strain evidence="8 9">WCA-693-APC-MOT-I</strain>
    </source>
</reference>
<comment type="caution">
    <text evidence="8">The sequence shown here is derived from an EMBL/GenBank/DDBJ whole genome shotgun (WGS) entry which is preliminary data.</text>
</comment>
<dbReference type="InterPro" id="IPR052357">
    <property type="entry name" value="Orn_Lys_Arg_decarboxylase-I"/>
</dbReference>
<dbReference type="InterPro" id="IPR000310">
    <property type="entry name" value="Orn/Lys/Arg_deCO2ase_major_dom"/>
</dbReference>
<protein>
    <submittedName>
        <fullName evidence="8">Aminotransferase class I/II-fold pyridoxal phosphate-dependent enzyme</fullName>
    </submittedName>
</protein>
<name>A0A6L5Y0Z4_9FIRM</name>
<dbReference type="PANTHER" id="PTHR43277">
    <property type="entry name" value="ARGININE DECARBOXYLASE"/>
    <property type="match status" value="1"/>
</dbReference>
<keyword evidence="3" id="KW-0210">Decarboxylase</keyword>
<dbReference type="PANTHER" id="PTHR43277:SF4">
    <property type="entry name" value="ARGININE DECARBOXYLASE"/>
    <property type="match status" value="1"/>
</dbReference>
<comment type="cofactor">
    <cofactor evidence="1">
        <name>pyridoxal 5'-phosphate</name>
        <dbReference type="ChEBI" id="CHEBI:597326"/>
    </cofactor>
</comment>
<feature type="domain" description="Orn/Lys/Arg decarboxylase C-terminal" evidence="7">
    <location>
        <begin position="372"/>
        <end position="437"/>
    </location>
</feature>
<keyword evidence="5" id="KW-0456">Lyase</keyword>
<comment type="similarity">
    <text evidence="2">Belongs to the Orn/Lys/Arg decarboxylase class-I family.</text>
</comment>
<evidence type="ECO:0000256" key="2">
    <source>
        <dbReference type="ARBA" id="ARBA00010671"/>
    </source>
</evidence>
<keyword evidence="8" id="KW-0808">Transferase</keyword>
<dbReference type="GO" id="GO:0008483">
    <property type="term" value="F:transaminase activity"/>
    <property type="evidence" value="ECO:0007669"/>
    <property type="project" value="UniProtKB-KW"/>
</dbReference>
<dbReference type="SUPFAM" id="SSF55904">
    <property type="entry name" value="Ornithine decarboxylase C-terminal domain"/>
    <property type="match status" value="1"/>
</dbReference>